<dbReference type="InParanoid" id="A0A409YHX9"/>
<organism evidence="2 3">
    <name type="scientific">Gymnopilus dilepis</name>
    <dbReference type="NCBI Taxonomy" id="231916"/>
    <lineage>
        <taxon>Eukaryota</taxon>
        <taxon>Fungi</taxon>
        <taxon>Dikarya</taxon>
        <taxon>Basidiomycota</taxon>
        <taxon>Agaricomycotina</taxon>
        <taxon>Agaricomycetes</taxon>
        <taxon>Agaricomycetidae</taxon>
        <taxon>Agaricales</taxon>
        <taxon>Agaricineae</taxon>
        <taxon>Hymenogastraceae</taxon>
        <taxon>Gymnopilus</taxon>
    </lineage>
</organism>
<sequence length="184" mass="21407">MRTLSPSSMSWKTLCNRLPQLSSSKERLADVQTTLRAYVNQHLRIDLEGREHPQATYDRLFRELQHKYSFIPNEERDLIRLLAMKEHAVNRCKARRLKKSRSRESAASRKPSLVSTAAVPPPRLQPTTADKVFAILQDRPGLKAALVKLRAYSRLRFLQQPYLLRVFSRPQLIKSLPYFKIVRA</sequence>
<accession>A0A409YHX9</accession>
<proteinExistence type="predicted"/>
<dbReference type="AlphaFoldDB" id="A0A409YHX9"/>
<evidence type="ECO:0000313" key="3">
    <source>
        <dbReference type="Proteomes" id="UP000284706"/>
    </source>
</evidence>
<keyword evidence="3" id="KW-1185">Reference proteome</keyword>
<dbReference type="Proteomes" id="UP000284706">
    <property type="component" value="Unassembled WGS sequence"/>
</dbReference>
<feature type="region of interest" description="Disordered" evidence="1">
    <location>
        <begin position="94"/>
        <end position="121"/>
    </location>
</feature>
<dbReference type="EMBL" id="NHYE01000835">
    <property type="protein sequence ID" value="PPR02592.1"/>
    <property type="molecule type" value="Genomic_DNA"/>
</dbReference>
<reference evidence="2 3" key="1">
    <citation type="journal article" date="2018" name="Evol. Lett.">
        <title>Horizontal gene cluster transfer increased hallucinogenic mushroom diversity.</title>
        <authorList>
            <person name="Reynolds H.T."/>
            <person name="Vijayakumar V."/>
            <person name="Gluck-Thaler E."/>
            <person name="Korotkin H.B."/>
            <person name="Matheny P.B."/>
            <person name="Slot J.C."/>
        </authorList>
    </citation>
    <scope>NUCLEOTIDE SEQUENCE [LARGE SCALE GENOMIC DNA]</scope>
    <source>
        <strain evidence="2 3">SRW20</strain>
    </source>
</reference>
<evidence type="ECO:0000256" key="1">
    <source>
        <dbReference type="SAM" id="MobiDB-lite"/>
    </source>
</evidence>
<name>A0A409YHX9_9AGAR</name>
<evidence type="ECO:0000313" key="2">
    <source>
        <dbReference type="EMBL" id="PPR02592.1"/>
    </source>
</evidence>
<comment type="caution">
    <text evidence="2">The sequence shown here is derived from an EMBL/GenBank/DDBJ whole genome shotgun (WGS) entry which is preliminary data.</text>
</comment>
<gene>
    <name evidence="2" type="ORF">CVT26_011982</name>
</gene>
<protein>
    <submittedName>
        <fullName evidence="2">Uncharacterized protein</fullName>
    </submittedName>
</protein>